<organism evidence="4 5">
    <name type="scientific">Paralysiella testudinis</name>
    <dbReference type="NCBI Taxonomy" id="2809020"/>
    <lineage>
        <taxon>Bacteria</taxon>
        <taxon>Pseudomonadati</taxon>
        <taxon>Pseudomonadota</taxon>
        <taxon>Betaproteobacteria</taxon>
        <taxon>Neisseriales</taxon>
        <taxon>Neisseriaceae</taxon>
        <taxon>Paralysiella</taxon>
    </lineage>
</organism>
<evidence type="ECO:0000256" key="1">
    <source>
        <dbReference type="ARBA" id="ARBA00008635"/>
    </source>
</evidence>
<dbReference type="PANTHER" id="PTHR37302:SF1">
    <property type="entry name" value="PROTEIN DINB"/>
    <property type="match status" value="1"/>
</dbReference>
<sequence length="175" mass="19358">MSFARHLHTLLRQKQQANRDLLNFMRPLDAAAHPQEHHYAIRILNHALVVDQIFQAHLQGKAHPFTATNTTDTPTLTDLTQAIAKTDAWYADYSASISTDALAQILDFVFTDGQTGHMPRGEMLLHVATHNAYHRGGAGRALSIYNQTLPKDGLAAFVATQVRNFAQNPAVTGHL</sequence>
<name>A0A892ZHC2_9NEIS</name>
<evidence type="ECO:0000256" key="3">
    <source>
        <dbReference type="PIRSR" id="PIRSR607837-1"/>
    </source>
</evidence>
<dbReference type="Gene3D" id="1.20.120.450">
    <property type="entry name" value="dinb family like domain"/>
    <property type="match status" value="1"/>
</dbReference>
<keyword evidence="5" id="KW-1185">Reference proteome</keyword>
<keyword evidence="2 3" id="KW-0479">Metal-binding</keyword>
<dbReference type="GO" id="GO:0046872">
    <property type="term" value="F:metal ion binding"/>
    <property type="evidence" value="ECO:0007669"/>
    <property type="project" value="UniProtKB-KW"/>
</dbReference>
<evidence type="ECO:0000256" key="2">
    <source>
        <dbReference type="ARBA" id="ARBA00022723"/>
    </source>
</evidence>
<dbReference type="Proteomes" id="UP000653156">
    <property type="component" value="Chromosome"/>
</dbReference>
<protein>
    <submittedName>
        <fullName evidence="4">DinB family protein</fullName>
    </submittedName>
</protein>
<dbReference type="PANTHER" id="PTHR37302">
    <property type="entry name" value="SLR1116 PROTEIN"/>
    <property type="match status" value="1"/>
</dbReference>
<dbReference type="KEGG" id="ptes:JQU52_06065"/>
<dbReference type="EMBL" id="CP069798">
    <property type="protein sequence ID" value="QRQ82935.1"/>
    <property type="molecule type" value="Genomic_DNA"/>
</dbReference>
<dbReference type="SUPFAM" id="SSF109854">
    <property type="entry name" value="DinB/YfiT-like putative metalloenzymes"/>
    <property type="match status" value="1"/>
</dbReference>
<dbReference type="InterPro" id="IPR034660">
    <property type="entry name" value="DinB/YfiT-like"/>
</dbReference>
<feature type="binding site" evidence="3">
    <location>
        <position position="130"/>
    </location>
    <ligand>
        <name>a divalent metal cation</name>
        <dbReference type="ChEBI" id="CHEBI:60240"/>
    </ligand>
</feature>
<evidence type="ECO:0000313" key="5">
    <source>
        <dbReference type="Proteomes" id="UP000653156"/>
    </source>
</evidence>
<comment type="similarity">
    <text evidence="1">Belongs to the DinB family.</text>
</comment>
<dbReference type="Pfam" id="PF05163">
    <property type="entry name" value="DinB"/>
    <property type="match status" value="1"/>
</dbReference>
<feature type="binding site" evidence="3">
    <location>
        <position position="134"/>
    </location>
    <ligand>
        <name>a divalent metal cation</name>
        <dbReference type="ChEBI" id="CHEBI:60240"/>
    </ligand>
</feature>
<feature type="binding site" evidence="3">
    <location>
        <position position="46"/>
    </location>
    <ligand>
        <name>a divalent metal cation</name>
        <dbReference type="ChEBI" id="CHEBI:60240"/>
    </ligand>
</feature>
<reference evidence="4" key="1">
    <citation type="submission" date="2021-02" db="EMBL/GenBank/DDBJ databases">
        <title>Neisseriaceae sp. 26B isolated from the cloaca of a Common Toad-headed Turtle (Mesoclemmys nasuta).</title>
        <authorList>
            <person name="Spergser J."/>
            <person name="Busse H.-J."/>
        </authorList>
    </citation>
    <scope>NUCLEOTIDE SEQUENCE</scope>
    <source>
        <strain evidence="4">26B</strain>
    </source>
</reference>
<gene>
    <name evidence="4" type="ORF">JQU52_06065</name>
</gene>
<dbReference type="AlphaFoldDB" id="A0A892ZHC2"/>
<dbReference type="InterPro" id="IPR007837">
    <property type="entry name" value="DinB"/>
</dbReference>
<evidence type="ECO:0000313" key="4">
    <source>
        <dbReference type="EMBL" id="QRQ82935.1"/>
    </source>
</evidence>
<accession>A0A892ZHC2</accession>
<dbReference type="RefSeq" id="WP_230340233.1">
    <property type="nucleotide sequence ID" value="NZ_CP069798.1"/>
</dbReference>
<proteinExistence type="inferred from homology"/>